<evidence type="ECO:0000313" key="2">
    <source>
        <dbReference type="Proteomes" id="UP000494255"/>
    </source>
</evidence>
<dbReference type="Proteomes" id="UP000494255">
    <property type="component" value="Unassembled WGS sequence"/>
</dbReference>
<protein>
    <submittedName>
        <fullName evidence="1">Uncharacterized protein</fullName>
    </submittedName>
</protein>
<gene>
    <name evidence="1" type="ORF">LMG24238_00096</name>
</gene>
<reference evidence="1 2" key="1">
    <citation type="submission" date="2020-04" db="EMBL/GenBank/DDBJ databases">
        <authorList>
            <person name="De Canck E."/>
        </authorList>
    </citation>
    <scope>NUCLEOTIDE SEQUENCE [LARGE SCALE GENOMIC DNA]</scope>
    <source>
        <strain evidence="1 2">LMG 24238</strain>
    </source>
</reference>
<sequence length="73" mass="8156">MSLQLIVRGISLSDVERSLDLLDGKAEVFSIGREHVGISIPTRMLDTVGEEKVREALRHVTVYDLYSGVWNGQ</sequence>
<dbReference type="RefSeq" id="WP_175048547.1">
    <property type="nucleotide sequence ID" value="NZ_CADIKC010000001.1"/>
</dbReference>
<dbReference type="AlphaFoldDB" id="A0A6J4ZRK9"/>
<dbReference type="GeneID" id="97038767"/>
<keyword evidence="2" id="KW-1185">Reference proteome</keyword>
<name>A0A6J4ZRK9_9BURK</name>
<proteinExistence type="predicted"/>
<evidence type="ECO:0000313" key="1">
    <source>
        <dbReference type="EMBL" id="CAB3638890.1"/>
    </source>
</evidence>
<accession>A0A6J4ZRK9</accession>
<organism evidence="1 2">
    <name type="scientific">Paraburkholderia sediminicola</name>
    <dbReference type="NCBI Taxonomy" id="458836"/>
    <lineage>
        <taxon>Bacteria</taxon>
        <taxon>Pseudomonadati</taxon>
        <taxon>Pseudomonadota</taxon>
        <taxon>Betaproteobacteria</taxon>
        <taxon>Burkholderiales</taxon>
        <taxon>Burkholderiaceae</taxon>
        <taxon>Paraburkholderia</taxon>
    </lineage>
</organism>
<dbReference type="EMBL" id="CADIKC010000001">
    <property type="protein sequence ID" value="CAB3638890.1"/>
    <property type="molecule type" value="Genomic_DNA"/>
</dbReference>